<proteinExistence type="predicted"/>
<dbReference type="SUPFAM" id="SSF46785">
    <property type="entry name" value="Winged helix' DNA-binding domain"/>
    <property type="match status" value="1"/>
</dbReference>
<name>A0ABR7JBK9_9FLAO</name>
<evidence type="ECO:0000313" key="2">
    <source>
        <dbReference type="Proteomes" id="UP000621670"/>
    </source>
</evidence>
<dbReference type="InterPro" id="IPR036390">
    <property type="entry name" value="WH_DNA-bd_sf"/>
</dbReference>
<keyword evidence="2" id="KW-1185">Reference proteome</keyword>
<evidence type="ECO:0000313" key="1">
    <source>
        <dbReference type="EMBL" id="MBC5861882.1"/>
    </source>
</evidence>
<dbReference type="Gene3D" id="1.10.10.10">
    <property type="entry name" value="Winged helix-like DNA-binding domain superfamily/Winged helix DNA-binding domain"/>
    <property type="match status" value="1"/>
</dbReference>
<comment type="caution">
    <text evidence="1">The sequence shown here is derived from an EMBL/GenBank/DDBJ whole genome shotgun (WGS) entry which is preliminary data.</text>
</comment>
<reference evidence="1 2" key="1">
    <citation type="submission" date="2020-08" db="EMBL/GenBank/DDBJ databases">
        <title>Description of novel Flavobacterium F-400 isolate.</title>
        <authorList>
            <person name="Saticioglu I."/>
            <person name="Duman M."/>
            <person name="Altun S."/>
        </authorList>
    </citation>
    <scope>NUCLEOTIDE SEQUENCE [LARGE SCALE GENOMIC DNA]</scope>
    <source>
        <strain evidence="1 2">F-400</strain>
    </source>
</reference>
<organism evidence="1 2">
    <name type="scientific">Flavobacterium turcicum</name>
    <dbReference type="NCBI Taxonomy" id="2764718"/>
    <lineage>
        <taxon>Bacteria</taxon>
        <taxon>Pseudomonadati</taxon>
        <taxon>Bacteroidota</taxon>
        <taxon>Flavobacteriia</taxon>
        <taxon>Flavobacteriales</taxon>
        <taxon>Flavobacteriaceae</taxon>
        <taxon>Flavobacterium</taxon>
    </lineage>
</organism>
<dbReference type="EMBL" id="JACRUM010000001">
    <property type="protein sequence ID" value="MBC5861882.1"/>
    <property type="molecule type" value="Genomic_DNA"/>
</dbReference>
<accession>A0ABR7JBK9</accession>
<protein>
    <submittedName>
        <fullName evidence="1">Fur family transcriptional regulator</fullName>
    </submittedName>
</protein>
<dbReference type="RefSeq" id="WP_166132551.1">
    <property type="nucleotide sequence ID" value="NZ_JAAOBY010000001.1"/>
</dbReference>
<dbReference type="InterPro" id="IPR036388">
    <property type="entry name" value="WH-like_DNA-bd_sf"/>
</dbReference>
<gene>
    <name evidence="1" type="ORF">H8R26_00470</name>
</gene>
<dbReference type="Proteomes" id="UP000621670">
    <property type="component" value="Unassembled WGS sequence"/>
</dbReference>
<sequence>MKASRNTTAKTTILEIIKNASVALSHTEIQALSQNVCDRVTIYRVLDRLVSEDVIHKIVNHDGTIKYASCHHEHEHDHDVKHSHTHNHIHFSCTKCLAVTCLDEVKPVFSLPDNYLVHDFNFTLSGLCPTCSL</sequence>